<accession>A0A9P7C1U1</accession>
<sequence>MCLTTPALPGPVGARPPAPDADQAPATKRSRPVFTSGEDPQDSAACPDAVLRAAAGTPPGGDGCAPQEGRARQGHRVYPWSA</sequence>
<feature type="region of interest" description="Disordered" evidence="1">
    <location>
        <begin position="1"/>
        <end position="82"/>
    </location>
</feature>
<dbReference type="AlphaFoldDB" id="A0A9P7C1U1"/>
<organism evidence="2 3">
    <name type="scientific">Rhizopus delemar</name>
    <dbReference type="NCBI Taxonomy" id="936053"/>
    <lineage>
        <taxon>Eukaryota</taxon>
        <taxon>Fungi</taxon>
        <taxon>Fungi incertae sedis</taxon>
        <taxon>Mucoromycota</taxon>
        <taxon>Mucoromycotina</taxon>
        <taxon>Mucoromycetes</taxon>
        <taxon>Mucorales</taxon>
        <taxon>Mucorineae</taxon>
        <taxon>Rhizopodaceae</taxon>
        <taxon>Rhizopus</taxon>
    </lineage>
</organism>
<evidence type="ECO:0000256" key="1">
    <source>
        <dbReference type="SAM" id="MobiDB-lite"/>
    </source>
</evidence>
<dbReference type="Proteomes" id="UP000740926">
    <property type="component" value="Unassembled WGS sequence"/>
</dbReference>
<keyword evidence="3" id="KW-1185">Reference proteome</keyword>
<protein>
    <submittedName>
        <fullName evidence="2">Uncharacterized protein</fullName>
    </submittedName>
</protein>
<evidence type="ECO:0000313" key="2">
    <source>
        <dbReference type="EMBL" id="KAG1531412.1"/>
    </source>
</evidence>
<reference evidence="2 3" key="1">
    <citation type="journal article" date="2020" name="Microb. Genom.">
        <title>Genetic diversity of clinical and environmental Mucorales isolates obtained from an investigation of mucormycosis cases among solid organ transplant recipients.</title>
        <authorList>
            <person name="Nguyen M.H."/>
            <person name="Kaul D."/>
            <person name="Muto C."/>
            <person name="Cheng S.J."/>
            <person name="Richter R.A."/>
            <person name="Bruno V.M."/>
            <person name="Liu G."/>
            <person name="Beyhan S."/>
            <person name="Sundermann A.J."/>
            <person name="Mounaud S."/>
            <person name="Pasculle A.W."/>
            <person name="Nierman W.C."/>
            <person name="Driscoll E."/>
            <person name="Cumbie R."/>
            <person name="Clancy C.J."/>
            <person name="Dupont C.L."/>
        </authorList>
    </citation>
    <scope>NUCLEOTIDE SEQUENCE [LARGE SCALE GENOMIC DNA]</scope>
    <source>
        <strain evidence="2 3">GL24</strain>
    </source>
</reference>
<dbReference type="EMBL" id="JAANIU010010930">
    <property type="protein sequence ID" value="KAG1531412.1"/>
    <property type="molecule type" value="Genomic_DNA"/>
</dbReference>
<proteinExistence type="predicted"/>
<evidence type="ECO:0000313" key="3">
    <source>
        <dbReference type="Proteomes" id="UP000740926"/>
    </source>
</evidence>
<gene>
    <name evidence="2" type="ORF">G6F50_016710</name>
</gene>
<name>A0A9P7C1U1_9FUNG</name>
<comment type="caution">
    <text evidence="2">The sequence shown here is derived from an EMBL/GenBank/DDBJ whole genome shotgun (WGS) entry which is preliminary data.</text>
</comment>